<proteinExistence type="predicted"/>
<dbReference type="InterPro" id="IPR011250">
    <property type="entry name" value="OMP/PagP_B-barrel"/>
</dbReference>
<organism evidence="2 3">
    <name type="scientific">Sphingobacterium daejeonense</name>
    <dbReference type="NCBI Taxonomy" id="371142"/>
    <lineage>
        <taxon>Bacteria</taxon>
        <taxon>Pseudomonadati</taxon>
        <taxon>Bacteroidota</taxon>
        <taxon>Sphingobacteriia</taxon>
        <taxon>Sphingobacteriales</taxon>
        <taxon>Sphingobacteriaceae</taxon>
        <taxon>Sphingobacterium</taxon>
    </lineage>
</organism>
<keyword evidence="3" id="KW-1185">Reference proteome</keyword>
<dbReference type="RefSeq" id="WP_380898289.1">
    <property type="nucleotide sequence ID" value="NZ_JBHTKY010000031.1"/>
</dbReference>
<evidence type="ECO:0000313" key="2">
    <source>
        <dbReference type="EMBL" id="MFD1167150.1"/>
    </source>
</evidence>
<feature type="signal peptide" evidence="1">
    <location>
        <begin position="1"/>
        <end position="23"/>
    </location>
</feature>
<reference evidence="3" key="1">
    <citation type="journal article" date="2019" name="Int. J. Syst. Evol. Microbiol.">
        <title>The Global Catalogue of Microorganisms (GCM) 10K type strain sequencing project: providing services to taxonomists for standard genome sequencing and annotation.</title>
        <authorList>
            <consortium name="The Broad Institute Genomics Platform"/>
            <consortium name="The Broad Institute Genome Sequencing Center for Infectious Disease"/>
            <person name="Wu L."/>
            <person name="Ma J."/>
        </authorList>
    </citation>
    <scope>NUCLEOTIDE SEQUENCE [LARGE SCALE GENOMIC DNA]</scope>
    <source>
        <strain evidence="3">CCUG 52468</strain>
    </source>
</reference>
<gene>
    <name evidence="2" type="ORF">ACFQ2C_16220</name>
</gene>
<feature type="chain" id="PRO_5046833189" description="Outer membrane protein beta-barrel domain-containing protein" evidence="1">
    <location>
        <begin position="24"/>
        <end position="203"/>
    </location>
</feature>
<comment type="caution">
    <text evidence="2">The sequence shown here is derived from an EMBL/GenBank/DDBJ whole genome shotgun (WGS) entry which is preliminary data.</text>
</comment>
<dbReference type="SUPFAM" id="SSF56925">
    <property type="entry name" value="OMPA-like"/>
    <property type="match status" value="1"/>
</dbReference>
<dbReference type="EMBL" id="JBHTKY010000031">
    <property type="protein sequence ID" value="MFD1167150.1"/>
    <property type="molecule type" value="Genomic_DNA"/>
</dbReference>
<evidence type="ECO:0000313" key="3">
    <source>
        <dbReference type="Proteomes" id="UP001597205"/>
    </source>
</evidence>
<dbReference type="Proteomes" id="UP001597205">
    <property type="component" value="Unassembled WGS sequence"/>
</dbReference>
<protein>
    <recommendedName>
        <fullName evidence="4">Outer membrane protein beta-barrel domain-containing protein</fullName>
    </recommendedName>
</protein>
<keyword evidence="1" id="KW-0732">Signal</keyword>
<accession>A0ABW3RPJ4</accession>
<evidence type="ECO:0008006" key="4">
    <source>
        <dbReference type="Google" id="ProtNLM"/>
    </source>
</evidence>
<evidence type="ECO:0000256" key="1">
    <source>
        <dbReference type="SAM" id="SignalP"/>
    </source>
</evidence>
<name>A0ABW3RPJ4_9SPHI</name>
<sequence>MRNTFLMILVLTGVMFNSNVLLAQESKFTNHTEGGILAYNLNFDEVGWSVQTFNGMRINSNLAIGGTAGFEKLFVNKIFKYSIIPVAVGLRYDVPIPSLRRVFVGLDAGYGFAWEKEPPLEGEAKGGLRVNPEIGVKFELGEGKTFMTFGLGYLFQQFKTEYTQGYSIGPGETEYIIYYPIEDYLNKQDINAHRFTLKIGFGF</sequence>